<protein>
    <submittedName>
        <fullName evidence="1">Uncharacterized protein</fullName>
    </submittedName>
</protein>
<name>A0A023D3J4_ACIMT</name>
<dbReference type="AlphaFoldDB" id="A0A023D3J4"/>
<reference evidence="1 2" key="2">
    <citation type="journal article" date="2014" name="FEMS Microbiol. Lett.">
        <title>Draft genomic DNA sequence of the facultatively methylotrophic bacterium Acidomonas methanolica type strain MB58.</title>
        <authorList>
            <person name="Higashiura N."/>
            <person name="Hadano H."/>
            <person name="Hirakawa H."/>
            <person name="Matsutani M."/>
            <person name="Takabe S."/>
            <person name="Matsushita K."/>
            <person name="Azuma Y."/>
        </authorList>
    </citation>
    <scope>NUCLEOTIDE SEQUENCE [LARGE SCALE GENOMIC DNA]</scope>
    <source>
        <strain evidence="1 2">MB58</strain>
    </source>
</reference>
<gene>
    <name evidence="1" type="ORF">Amme_021_011</name>
</gene>
<organism evidence="1 2">
    <name type="scientific">Acidomonas methanolica NBRC 104435</name>
    <dbReference type="NCBI Taxonomy" id="1231351"/>
    <lineage>
        <taxon>Bacteria</taxon>
        <taxon>Pseudomonadati</taxon>
        <taxon>Pseudomonadota</taxon>
        <taxon>Alphaproteobacteria</taxon>
        <taxon>Acetobacterales</taxon>
        <taxon>Acetobacteraceae</taxon>
        <taxon>Acidomonas</taxon>
    </lineage>
</organism>
<comment type="caution">
    <text evidence="1">The sequence shown here is derived from an EMBL/GenBank/DDBJ whole genome shotgun (WGS) entry which is preliminary data.</text>
</comment>
<reference evidence="2" key="1">
    <citation type="journal article" date="2014" name="FEMS Microbiol. Lett.">
        <title>Draft Genomic DNA Sequence of the Facultatively Methylotrophic Bacterium Acidomonas methanolica type strain MB58.</title>
        <authorList>
            <person name="Higashiura N."/>
            <person name="Hadano H."/>
            <person name="Hirakawa H."/>
            <person name="Matsutani M."/>
            <person name="Takabe S."/>
            <person name="Matsushita K."/>
            <person name="Azuma Y."/>
        </authorList>
    </citation>
    <scope>NUCLEOTIDE SEQUENCE [LARGE SCALE GENOMIC DNA]</scope>
    <source>
        <strain evidence="2">MB58</strain>
    </source>
</reference>
<evidence type="ECO:0000313" key="1">
    <source>
        <dbReference type="EMBL" id="GAJ28396.1"/>
    </source>
</evidence>
<sequence>MHAGDGQGEFHVADICLGPLADGDAAEIELVYIRVEPVAPLAVDLPDLVARLEGLAGLEIEIRQPPGQRRTQDECVETPRVCG</sequence>
<keyword evidence="2" id="KW-1185">Reference proteome</keyword>
<evidence type="ECO:0000313" key="2">
    <source>
        <dbReference type="Proteomes" id="UP000019760"/>
    </source>
</evidence>
<accession>A0A023D3J4</accession>
<dbReference type="EMBL" id="BAND01000021">
    <property type="protein sequence ID" value="GAJ28396.1"/>
    <property type="molecule type" value="Genomic_DNA"/>
</dbReference>
<proteinExistence type="predicted"/>
<dbReference type="Proteomes" id="UP000019760">
    <property type="component" value="Unassembled WGS sequence"/>
</dbReference>